<feature type="transmembrane region" description="Helical" evidence="1">
    <location>
        <begin position="20"/>
        <end position="43"/>
    </location>
</feature>
<reference evidence="2 3" key="1">
    <citation type="submission" date="2015-07" db="EMBL/GenBank/DDBJ databases">
        <title>The genome of Melipona quadrifasciata.</title>
        <authorList>
            <person name="Pan H."/>
            <person name="Kapheim K."/>
        </authorList>
    </citation>
    <scope>NUCLEOTIDE SEQUENCE [LARGE SCALE GENOMIC DNA]</scope>
    <source>
        <strain evidence="2">0111107301</strain>
        <tissue evidence="2">Whole body</tissue>
    </source>
</reference>
<dbReference type="STRING" id="166423.A0A0M9AD16"/>
<proteinExistence type="predicted"/>
<keyword evidence="3" id="KW-1185">Reference proteome</keyword>
<keyword evidence="1" id="KW-1133">Transmembrane helix</keyword>
<evidence type="ECO:0000313" key="2">
    <source>
        <dbReference type="EMBL" id="KOX80649.1"/>
    </source>
</evidence>
<keyword evidence="1" id="KW-0812">Transmembrane</keyword>
<dbReference type="OrthoDB" id="7530072at2759"/>
<organism evidence="2 3">
    <name type="scientific">Melipona quadrifasciata</name>
    <dbReference type="NCBI Taxonomy" id="166423"/>
    <lineage>
        <taxon>Eukaryota</taxon>
        <taxon>Metazoa</taxon>
        <taxon>Ecdysozoa</taxon>
        <taxon>Arthropoda</taxon>
        <taxon>Hexapoda</taxon>
        <taxon>Insecta</taxon>
        <taxon>Pterygota</taxon>
        <taxon>Neoptera</taxon>
        <taxon>Endopterygota</taxon>
        <taxon>Hymenoptera</taxon>
        <taxon>Apocrita</taxon>
        <taxon>Aculeata</taxon>
        <taxon>Apoidea</taxon>
        <taxon>Anthophila</taxon>
        <taxon>Apidae</taxon>
        <taxon>Melipona</taxon>
    </lineage>
</organism>
<keyword evidence="1" id="KW-0472">Membrane</keyword>
<protein>
    <submittedName>
        <fullName evidence="2">Uncharacterized protein</fullName>
    </submittedName>
</protein>
<feature type="transmembrane region" description="Helical" evidence="1">
    <location>
        <begin position="96"/>
        <end position="112"/>
    </location>
</feature>
<accession>A0A0M9AD16</accession>
<gene>
    <name evidence="2" type="ORF">WN51_05504</name>
</gene>
<dbReference type="EMBL" id="KQ435699">
    <property type="protein sequence ID" value="KOX80649.1"/>
    <property type="molecule type" value="Genomic_DNA"/>
</dbReference>
<dbReference type="Proteomes" id="UP000053105">
    <property type="component" value="Unassembled WGS sequence"/>
</dbReference>
<name>A0A0M9AD16_9HYME</name>
<evidence type="ECO:0000313" key="3">
    <source>
        <dbReference type="Proteomes" id="UP000053105"/>
    </source>
</evidence>
<evidence type="ECO:0000256" key="1">
    <source>
        <dbReference type="SAM" id="Phobius"/>
    </source>
</evidence>
<dbReference type="AlphaFoldDB" id="A0A0M9AD16"/>
<sequence>MFNRYNTEWYNAPVSTQKMLLFIAQHCFSHVCIVVVTLTFSMVSVPQIPKENYSCFWQRPVALKRLQKTASIYNPSLILCVATYCLNTFIWGAIELTYLAFSEHVFALFRIVRYNSYWYRMPLKAQKMYLMVLVRSIKSCSFSKGQLFTLSPKGLSTVLNTTFSYITVFYSVQK</sequence>